<feature type="transmembrane region" description="Helical" evidence="6">
    <location>
        <begin position="39"/>
        <end position="61"/>
    </location>
</feature>
<keyword evidence="2 6" id="KW-0812">Transmembrane</keyword>
<feature type="domain" description="Lipopolysaccharide assembly protein A" evidence="7">
    <location>
        <begin position="22"/>
        <end position="73"/>
    </location>
</feature>
<reference evidence="8 9" key="1">
    <citation type="submission" date="2018-02" db="EMBL/GenBank/DDBJ databases">
        <title>Reclassifiation of [Polyangium] brachysporum DSM 7029 as Guopingzhaonella breviflexa gen. nov., sp. nov., a member of the family Comamonadaceae.</title>
        <authorList>
            <person name="Tang B."/>
        </authorList>
    </citation>
    <scope>NUCLEOTIDE SEQUENCE [LARGE SCALE GENOMIC DNA]</scope>
    <source>
        <strain evidence="8 9">BCRC 80649</strain>
    </source>
</reference>
<evidence type="ECO:0000259" key="7">
    <source>
        <dbReference type="Pfam" id="PF06305"/>
    </source>
</evidence>
<dbReference type="EMBL" id="PSNX01000014">
    <property type="protein sequence ID" value="PPE65428.1"/>
    <property type="molecule type" value="Genomic_DNA"/>
</dbReference>
<dbReference type="Pfam" id="PF06305">
    <property type="entry name" value="LapA_dom"/>
    <property type="match status" value="1"/>
</dbReference>
<sequence length="107" mass="11712">MRALTWLFRAFLFFVLFAFALNNQHEVSLKWFFGYETIAPMVFVVLAAFVLGCACGVLAMVPSWWRQRRAARAPQAPAPAPAAPPAAQPPLGGAEAYALNHPPRDGV</sequence>
<evidence type="ECO:0000256" key="5">
    <source>
        <dbReference type="SAM" id="MobiDB-lite"/>
    </source>
</evidence>
<evidence type="ECO:0000256" key="3">
    <source>
        <dbReference type="ARBA" id="ARBA00022989"/>
    </source>
</evidence>
<dbReference type="AlphaFoldDB" id="A0A2S5SRQ6"/>
<dbReference type="InterPro" id="IPR010445">
    <property type="entry name" value="LapA_dom"/>
</dbReference>
<dbReference type="OrthoDB" id="9154783at2"/>
<accession>A0A2S5SRQ6</accession>
<evidence type="ECO:0000256" key="2">
    <source>
        <dbReference type="ARBA" id="ARBA00022692"/>
    </source>
</evidence>
<dbReference type="GO" id="GO:0005886">
    <property type="term" value="C:plasma membrane"/>
    <property type="evidence" value="ECO:0007669"/>
    <property type="project" value="InterPro"/>
</dbReference>
<evidence type="ECO:0000313" key="8">
    <source>
        <dbReference type="EMBL" id="PPE65428.1"/>
    </source>
</evidence>
<gene>
    <name evidence="8" type="ORF">C1704_14330</name>
</gene>
<evidence type="ECO:0000256" key="6">
    <source>
        <dbReference type="SAM" id="Phobius"/>
    </source>
</evidence>
<dbReference type="Proteomes" id="UP000238605">
    <property type="component" value="Unassembled WGS sequence"/>
</dbReference>
<evidence type="ECO:0000256" key="4">
    <source>
        <dbReference type="ARBA" id="ARBA00023136"/>
    </source>
</evidence>
<keyword evidence="3 6" id="KW-1133">Transmembrane helix</keyword>
<feature type="region of interest" description="Disordered" evidence="5">
    <location>
        <begin position="75"/>
        <end position="107"/>
    </location>
</feature>
<organism evidence="8 9">
    <name type="scientific">Caldimonas caldifontis</name>
    <dbReference type="NCBI Taxonomy" id="1452508"/>
    <lineage>
        <taxon>Bacteria</taxon>
        <taxon>Pseudomonadati</taxon>
        <taxon>Pseudomonadota</taxon>
        <taxon>Betaproteobacteria</taxon>
        <taxon>Burkholderiales</taxon>
        <taxon>Sphaerotilaceae</taxon>
        <taxon>Caldimonas</taxon>
    </lineage>
</organism>
<evidence type="ECO:0000313" key="9">
    <source>
        <dbReference type="Proteomes" id="UP000238605"/>
    </source>
</evidence>
<name>A0A2S5SRQ6_9BURK</name>
<keyword evidence="1" id="KW-1003">Cell membrane</keyword>
<keyword evidence="4 6" id="KW-0472">Membrane</keyword>
<evidence type="ECO:0000256" key="1">
    <source>
        <dbReference type="ARBA" id="ARBA00022475"/>
    </source>
</evidence>
<protein>
    <submittedName>
        <fullName evidence="8">DUF1049 domain-containing protein</fullName>
    </submittedName>
</protein>
<dbReference type="RefSeq" id="WP_104303423.1">
    <property type="nucleotide sequence ID" value="NZ_PSNX01000014.1"/>
</dbReference>
<keyword evidence="9" id="KW-1185">Reference proteome</keyword>
<comment type="caution">
    <text evidence="8">The sequence shown here is derived from an EMBL/GenBank/DDBJ whole genome shotgun (WGS) entry which is preliminary data.</text>
</comment>
<feature type="compositionally biased region" description="Pro residues" evidence="5">
    <location>
        <begin position="76"/>
        <end position="88"/>
    </location>
</feature>
<proteinExistence type="predicted"/>